<evidence type="ECO:0000313" key="2">
    <source>
        <dbReference type="EMBL" id="CAB4128024.1"/>
    </source>
</evidence>
<dbReference type="EMBL" id="LR796281">
    <property type="protein sequence ID" value="CAB4134332.1"/>
    <property type="molecule type" value="Genomic_DNA"/>
</dbReference>
<keyword evidence="1" id="KW-1133">Transmembrane helix</keyword>
<evidence type="ECO:0000313" key="3">
    <source>
        <dbReference type="EMBL" id="CAB4134332.1"/>
    </source>
</evidence>
<gene>
    <name evidence="2" type="ORF">UFOVP104_11</name>
    <name evidence="3" type="ORF">UFOVP271_46</name>
</gene>
<keyword evidence="1" id="KW-0812">Transmembrane</keyword>
<dbReference type="EMBL" id="LR796219">
    <property type="protein sequence ID" value="CAB4128024.1"/>
    <property type="molecule type" value="Genomic_DNA"/>
</dbReference>
<organism evidence="2">
    <name type="scientific">uncultured Caudovirales phage</name>
    <dbReference type="NCBI Taxonomy" id="2100421"/>
    <lineage>
        <taxon>Viruses</taxon>
        <taxon>Duplodnaviria</taxon>
        <taxon>Heunggongvirae</taxon>
        <taxon>Uroviricota</taxon>
        <taxon>Caudoviricetes</taxon>
        <taxon>Peduoviridae</taxon>
        <taxon>Maltschvirus</taxon>
        <taxon>Maltschvirus maltsch</taxon>
    </lineage>
</organism>
<sequence>MNIIERIKSKTPRKHKINGQISGVLGTVCATTLATGLVTNPIGIIALTVGSVIFGGKAVYHAQKVQK</sequence>
<accession>A0A6J5KZU9</accession>
<reference evidence="2" key="1">
    <citation type="submission" date="2020-04" db="EMBL/GenBank/DDBJ databases">
        <authorList>
            <person name="Chiriac C."/>
            <person name="Salcher M."/>
            <person name="Ghai R."/>
            <person name="Kavagutti S V."/>
        </authorList>
    </citation>
    <scope>NUCLEOTIDE SEQUENCE</scope>
</reference>
<keyword evidence="1" id="KW-0472">Membrane</keyword>
<feature type="transmembrane region" description="Helical" evidence="1">
    <location>
        <begin position="21"/>
        <end position="38"/>
    </location>
</feature>
<protein>
    <submittedName>
        <fullName evidence="2">Uncharacterized protein</fullName>
    </submittedName>
</protein>
<proteinExistence type="predicted"/>
<feature type="transmembrane region" description="Helical" evidence="1">
    <location>
        <begin position="44"/>
        <end position="62"/>
    </location>
</feature>
<name>A0A6J5KZU9_9CAUD</name>
<evidence type="ECO:0000256" key="1">
    <source>
        <dbReference type="SAM" id="Phobius"/>
    </source>
</evidence>